<keyword evidence="2" id="KW-0548">Nucleotidyltransferase</keyword>
<keyword evidence="3" id="KW-1185">Reference proteome</keyword>
<dbReference type="Pfam" id="PF00483">
    <property type="entry name" value="NTP_transferase"/>
    <property type="match status" value="1"/>
</dbReference>
<dbReference type="EMBL" id="WBMS02000021">
    <property type="protein sequence ID" value="MWA03675.1"/>
    <property type="molecule type" value="Genomic_DNA"/>
</dbReference>
<dbReference type="AlphaFoldDB" id="A0A6I4MGH8"/>
<dbReference type="RefSeq" id="WP_151596216.1">
    <property type="nucleotide sequence ID" value="NZ_WBMS02000021.1"/>
</dbReference>
<dbReference type="InterPro" id="IPR005908">
    <property type="entry name" value="G1P_thy_trans_l"/>
</dbReference>
<evidence type="ECO:0000313" key="3">
    <source>
        <dbReference type="Proteomes" id="UP000462055"/>
    </source>
</evidence>
<evidence type="ECO:0000259" key="1">
    <source>
        <dbReference type="Pfam" id="PF00483"/>
    </source>
</evidence>
<dbReference type="PANTHER" id="PTHR42883">
    <property type="entry name" value="GLUCOSE-1-PHOSPHATE THYMIDYLTRANSFERASE"/>
    <property type="match status" value="1"/>
</dbReference>
<evidence type="ECO:0000313" key="2">
    <source>
        <dbReference type="EMBL" id="MWA03675.1"/>
    </source>
</evidence>
<dbReference type="PANTHER" id="PTHR42883:SF2">
    <property type="entry name" value="THYMIDYLYLTRANSFERASE"/>
    <property type="match status" value="1"/>
</dbReference>
<protein>
    <submittedName>
        <fullName evidence="2">Glucose-1-phosphate thymidylyltransferase</fullName>
        <ecNumber evidence="2">2.7.7.24</ecNumber>
    </submittedName>
</protein>
<dbReference type="NCBIfam" id="TIGR01208">
    <property type="entry name" value="rmlA_long"/>
    <property type="match status" value="1"/>
</dbReference>
<dbReference type="GO" id="GO:0008879">
    <property type="term" value="F:glucose-1-phosphate thymidylyltransferase activity"/>
    <property type="evidence" value="ECO:0007669"/>
    <property type="project" value="UniProtKB-EC"/>
</dbReference>
<gene>
    <name evidence="2" type="ORF">F8568_025485</name>
</gene>
<dbReference type="EC" id="2.7.7.24" evidence="2"/>
<dbReference type="Gene3D" id="2.160.10.10">
    <property type="entry name" value="Hexapeptide repeat proteins"/>
    <property type="match status" value="1"/>
</dbReference>
<dbReference type="InterPro" id="IPR005835">
    <property type="entry name" value="NTP_transferase_dom"/>
</dbReference>
<accession>A0A6I4MGH8</accession>
<feature type="domain" description="Nucleotidyl transferase" evidence="1">
    <location>
        <begin position="3"/>
        <end position="235"/>
    </location>
</feature>
<dbReference type="InterPro" id="IPR029044">
    <property type="entry name" value="Nucleotide-diphossugar_trans"/>
</dbReference>
<reference evidence="2" key="1">
    <citation type="submission" date="2019-12" db="EMBL/GenBank/DDBJ databases">
        <title>Actinomadura physcomitrii sp. nov., a novel actinomycete isolated from moss [Physcomitrium sphaericum (Ludw) Fuernr].</title>
        <authorList>
            <person name="Zhuang X."/>
        </authorList>
    </citation>
    <scope>NUCLEOTIDE SEQUENCE [LARGE SCALE GENOMIC DNA]</scope>
    <source>
        <strain evidence="2">LD22</strain>
    </source>
</reference>
<comment type="caution">
    <text evidence="2">The sequence shown here is derived from an EMBL/GenBank/DDBJ whole genome shotgun (WGS) entry which is preliminary data.</text>
</comment>
<name>A0A6I4MGH8_9ACTN</name>
<organism evidence="2 3">
    <name type="scientific">Actinomadura physcomitrii</name>
    <dbReference type="NCBI Taxonomy" id="2650748"/>
    <lineage>
        <taxon>Bacteria</taxon>
        <taxon>Bacillati</taxon>
        <taxon>Actinomycetota</taxon>
        <taxon>Actinomycetes</taxon>
        <taxon>Streptosporangiales</taxon>
        <taxon>Thermomonosporaceae</taxon>
        <taxon>Actinomadura</taxon>
    </lineage>
</organism>
<dbReference type="Proteomes" id="UP000462055">
    <property type="component" value="Unassembled WGS sequence"/>
</dbReference>
<dbReference type="CDD" id="cd04189">
    <property type="entry name" value="G1P_TT_long"/>
    <property type="match status" value="1"/>
</dbReference>
<keyword evidence="2" id="KW-0808">Transferase</keyword>
<sequence>MRALVLSGGTGSRLRPFTHSLPKQLIPVANTPVLVHVLRNLRRLGIDEIGIIVGDTRAEIEAALGNGAGHGVRITYIHQEAPLGLAHCVTIAEDFLGDEDFVMYLGDNVLPDGIEPAADRFREERPDALILVTKVPDPQAFGVAELTDGDRVSALVEKPERPRSDLAVMGVYFFTSKIHAATRAIAPSARGELEITDAIQHLVERGGDVVGHRYDGYWKDTGNIEDLLECNRVVLDRLEAEVRGEVDESSVLTGTVVVEPGAVVTGSRVAGPAVIGRGSRISGCRIGPYTAVGPDCALTDSSLGDSIILEGASVQGVQGLRGSLVGRWARVRAEAEEACAGRFGGTDRRLLVGDHSRVEGSA</sequence>
<dbReference type="SUPFAM" id="SSF53448">
    <property type="entry name" value="Nucleotide-diphospho-sugar transferases"/>
    <property type="match status" value="1"/>
</dbReference>
<dbReference type="Gene3D" id="3.90.550.10">
    <property type="entry name" value="Spore Coat Polysaccharide Biosynthesis Protein SpsA, Chain A"/>
    <property type="match status" value="1"/>
</dbReference>
<proteinExistence type="predicted"/>